<dbReference type="InterPro" id="IPR007038">
    <property type="entry name" value="HupE_UreJ"/>
</dbReference>
<comment type="caution">
    <text evidence="3">The sequence shown here is derived from an EMBL/GenBank/DDBJ whole genome shotgun (WGS) entry which is preliminary data.</text>
</comment>
<name>A0ABS4AXP5_9PROT</name>
<keyword evidence="1" id="KW-0812">Transmembrane</keyword>
<feature type="transmembrane region" description="Helical" evidence="1">
    <location>
        <begin position="67"/>
        <end position="89"/>
    </location>
</feature>
<keyword evidence="2" id="KW-0732">Signal</keyword>
<feature type="transmembrane region" description="Helical" evidence="1">
    <location>
        <begin position="143"/>
        <end position="165"/>
    </location>
</feature>
<feature type="transmembrane region" description="Helical" evidence="1">
    <location>
        <begin position="95"/>
        <end position="122"/>
    </location>
</feature>
<keyword evidence="4" id="KW-1185">Reference proteome</keyword>
<reference evidence="3 4" key="1">
    <citation type="submission" date="2021-03" db="EMBL/GenBank/DDBJ databases">
        <authorList>
            <person name="So Y."/>
        </authorList>
    </citation>
    <scope>NUCLEOTIDE SEQUENCE [LARGE SCALE GENOMIC DNA]</scope>
    <source>
        <strain evidence="3 4">PWR1</strain>
    </source>
</reference>
<dbReference type="Pfam" id="PF04955">
    <property type="entry name" value="HupE_UreJ"/>
    <property type="match status" value="1"/>
</dbReference>
<sequence length="199" mass="19047">MKRLAALLALAPLPALAHHPLGGTVPSSLWEGFASGVGHPMIGPDHLAFLLAAGVLAAALPASRGVLAILAFVAGGFLGSLAHVAGIGFGPVEALVALSLAAAGAALLAGAPAALLPAGFALAGLAHGHAFAEAIIGAEPTPLVAYLAALALTQAAIGIAAMLVARRLAAAGHGVATRRVAGFAGVALGVLFLGASLVG</sequence>
<feature type="chain" id="PRO_5045876009" evidence="2">
    <location>
        <begin position="18"/>
        <end position="199"/>
    </location>
</feature>
<dbReference type="EMBL" id="JAGIYZ010000023">
    <property type="protein sequence ID" value="MBP0466165.1"/>
    <property type="molecule type" value="Genomic_DNA"/>
</dbReference>
<keyword evidence="1" id="KW-0472">Membrane</keyword>
<feature type="transmembrane region" description="Helical" evidence="1">
    <location>
        <begin position="41"/>
        <end position="60"/>
    </location>
</feature>
<gene>
    <name evidence="3" type="ORF">J5Y09_19720</name>
</gene>
<evidence type="ECO:0000256" key="2">
    <source>
        <dbReference type="SAM" id="SignalP"/>
    </source>
</evidence>
<evidence type="ECO:0000313" key="3">
    <source>
        <dbReference type="EMBL" id="MBP0466165.1"/>
    </source>
</evidence>
<evidence type="ECO:0000256" key="1">
    <source>
        <dbReference type="SAM" id="Phobius"/>
    </source>
</evidence>
<evidence type="ECO:0000313" key="4">
    <source>
        <dbReference type="Proteomes" id="UP000680815"/>
    </source>
</evidence>
<protein>
    <submittedName>
        <fullName evidence="3">HupE/UreJ family protein</fullName>
    </submittedName>
</protein>
<dbReference type="RefSeq" id="WP_209353542.1">
    <property type="nucleotide sequence ID" value="NZ_JAGIYZ010000023.1"/>
</dbReference>
<dbReference type="Proteomes" id="UP000680815">
    <property type="component" value="Unassembled WGS sequence"/>
</dbReference>
<feature type="transmembrane region" description="Helical" evidence="1">
    <location>
        <begin position="180"/>
        <end position="198"/>
    </location>
</feature>
<keyword evidence="1" id="KW-1133">Transmembrane helix</keyword>
<proteinExistence type="predicted"/>
<organism evidence="3 4">
    <name type="scientific">Roseomonas nitratireducens</name>
    <dbReference type="NCBI Taxonomy" id="2820810"/>
    <lineage>
        <taxon>Bacteria</taxon>
        <taxon>Pseudomonadati</taxon>
        <taxon>Pseudomonadota</taxon>
        <taxon>Alphaproteobacteria</taxon>
        <taxon>Acetobacterales</taxon>
        <taxon>Roseomonadaceae</taxon>
        <taxon>Roseomonas</taxon>
    </lineage>
</organism>
<accession>A0ABS4AXP5</accession>
<feature type="signal peptide" evidence="2">
    <location>
        <begin position="1"/>
        <end position="17"/>
    </location>
</feature>